<gene>
    <name evidence="2" type="ORF">KY290_001931</name>
</gene>
<comment type="caution">
    <text evidence="2">The sequence shown here is derived from an EMBL/GenBank/DDBJ whole genome shotgun (WGS) entry which is preliminary data.</text>
</comment>
<name>A0ABQ7WNL5_SOLTU</name>
<organism evidence="2 3">
    <name type="scientific">Solanum tuberosum</name>
    <name type="common">Potato</name>
    <dbReference type="NCBI Taxonomy" id="4113"/>
    <lineage>
        <taxon>Eukaryota</taxon>
        <taxon>Viridiplantae</taxon>
        <taxon>Streptophyta</taxon>
        <taxon>Embryophyta</taxon>
        <taxon>Tracheophyta</taxon>
        <taxon>Spermatophyta</taxon>
        <taxon>Magnoliopsida</taxon>
        <taxon>eudicotyledons</taxon>
        <taxon>Gunneridae</taxon>
        <taxon>Pentapetalae</taxon>
        <taxon>asterids</taxon>
        <taxon>lamiids</taxon>
        <taxon>Solanales</taxon>
        <taxon>Solanaceae</taxon>
        <taxon>Solanoideae</taxon>
        <taxon>Solaneae</taxon>
        <taxon>Solanum</taxon>
    </lineage>
</organism>
<evidence type="ECO:0000313" key="3">
    <source>
        <dbReference type="Proteomes" id="UP000826656"/>
    </source>
</evidence>
<dbReference type="EMBL" id="JAIVGD010000001">
    <property type="protein sequence ID" value="KAH0782333.1"/>
    <property type="molecule type" value="Genomic_DNA"/>
</dbReference>
<evidence type="ECO:0000313" key="2">
    <source>
        <dbReference type="EMBL" id="KAH0782333.1"/>
    </source>
</evidence>
<evidence type="ECO:0000256" key="1">
    <source>
        <dbReference type="SAM" id="MobiDB-lite"/>
    </source>
</evidence>
<dbReference type="Proteomes" id="UP000826656">
    <property type="component" value="Unassembled WGS sequence"/>
</dbReference>
<sequence length="155" mass="17247">MRTLTAIATVKRMTKETRGQITCLIDAATDSDQSSISRNNDHLLLPWHGEGIPGQQVIHTPSVISTSKWTKLVMVKACKAFGVNAIGFEHELLGMILRMDQRRQDQAKQRVSSSEGDLKMKKKKGATELKRLSSGLIQDVEPIKARGRSHKAQSR</sequence>
<keyword evidence="3" id="KW-1185">Reference proteome</keyword>
<protein>
    <submittedName>
        <fullName evidence="2">Uncharacterized protein</fullName>
    </submittedName>
</protein>
<accession>A0ABQ7WNL5</accession>
<proteinExistence type="predicted"/>
<reference evidence="2 3" key="1">
    <citation type="journal article" date="2021" name="bioRxiv">
        <title>Chromosome-scale and haplotype-resolved genome assembly of a tetraploid potato cultivar.</title>
        <authorList>
            <person name="Sun H."/>
            <person name="Jiao W.-B."/>
            <person name="Krause K."/>
            <person name="Campoy J.A."/>
            <person name="Goel M."/>
            <person name="Folz-Donahue K."/>
            <person name="Kukat C."/>
            <person name="Huettel B."/>
            <person name="Schneeberger K."/>
        </authorList>
    </citation>
    <scope>NUCLEOTIDE SEQUENCE [LARGE SCALE GENOMIC DNA]</scope>
    <source>
        <strain evidence="2">SolTubOtavaFocal</strain>
        <tissue evidence="2">Leaves</tissue>
    </source>
</reference>
<feature type="region of interest" description="Disordered" evidence="1">
    <location>
        <begin position="103"/>
        <end position="133"/>
    </location>
</feature>